<dbReference type="InterPro" id="IPR001633">
    <property type="entry name" value="EAL_dom"/>
</dbReference>
<protein>
    <submittedName>
        <fullName evidence="5">Diguanylate cyclase (GGDEF) domain-containing protein</fullName>
    </submittedName>
</protein>
<dbReference type="HOGENOM" id="CLU_000445_70_50_7"/>
<feature type="domain" description="Response regulatory" evidence="2">
    <location>
        <begin position="10"/>
        <end position="126"/>
    </location>
</feature>
<dbReference type="InterPro" id="IPR043128">
    <property type="entry name" value="Rev_trsase/Diguanyl_cyclase"/>
</dbReference>
<evidence type="ECO:0000259" key="2">
    <source>
        <dbReference type="PROSITE" id="PS50110"/>
    </source>
</evidence>
<dbReference type="InterPro" id="IPR035919">
    <property type="entry name" value="EAL_sf"/>
</dbReference>
<feature type="domain" description="EAL" evidence="3">
    <location>
        <begin position="330"/>
        <end position="584"/>
    </location>
</feature>
<dbReference type="InterPro" id="IPR000160">
    <property type="entry name" value="GGDEF_dom"/>
</dbReference>
<dbReference type="Pfam" id="PF00990">
    <property type="entry name" value="GGDEF"/>
    <property type="match status" value="2"/>
</dbReference>
<evidence type="ECO:0000313" key="5">
    <source>
        <dbReference type="EMBL" id="AGF77306.1"/>
    </source>
</evidence>
<dbReference type="NCBIfam" id="TIGR00254">
    <property type="entry name" value="GGDEF"/>
    <property type="match status" value="2"/>
</dbReference>
<dbReference type="Proteomes" id="UP000011721">
    <property type="component" value="Chromosome"/>
</dbReference>
<dbReference type="Pfam" id="PF00563">
    <property type="entry name" value="EAL"/>
    <property type="match status" value="1"/>
</dbReference>
<dbReference type="eggNOG" id="COG5001">
    <property type="taxonomic scope" value="Bacteria"/>
</dbReference>
<evidence type="ECO:0000259" key="3">
    <source>
        <dbReference type="PROSITE" id="PS50883"/>
    </source>
</evidence>
<dbReference type="PATRIC" id="fig|1167006.5.peg.824"/>
<dbReference type="SMART" id="SM00267">
    <property type="entry name" value="GGDEF"/>
    <property type="match status" value="1"/>
</dbReference>
<dbReference type="Gene3D" id="3.30.70.270">
    <property type="match status" value="1"/>
</dbReference>
<dbReference type="CDD" id="cd01949">
    <property type="entry name" value="GGDEF"/>
    <property type="match status" value="1"/>
</dbReference>
<dbReference type="FunFam" id="3.20.20.450:FF:000001">
    <property type="entry name" value="Cyclic di-GMP phosphodiesterase yahA"/>
    <property type="match status" value="1"/>
</dbReference>
<dbReference type="PROSITE" id="PS50110">
    <property type="entry name" value="RESPONSE_REGULATORY"/>
    <property type="match status" value="1"/>
</dbReference>
<dbReference type="SUPFAM" id="SSF52172">
    <property type="entry name" value="CheY-like"/>
    <property type="match status" value="1"/>
</dbReference>
<gene>
    <name evidence="5" type="ordered locus">UWK_00728</name>
</gene>
<dbReference type="AlphaFoldDB" id="M1PLF8"/>
<proteinExistence type="predicted"/>
<dbReference type="RefSeq" id="WP_015403002.1">
    <property type="nucleotide sequence ID" value="NC_020304.1"/>
</dbReference>
<dbReference type="InterPro" id="IPR052155">
    <property type="entry name" value="Biofilm_reg_signaling"/>
</dbReference>
<dbReference type="SMART" id="SM00052">
    <property type="entry name" value="EAL"/>
    <property type="match status" value="1"/>
</dbReference>
<dbReference type="CDD" id="cd01948">
    <property type="entry name" value="EAL"/>
    <property type="match status" value="1"/>
</dbReference>
<dbReference type="OrthoDB" id="9759431at2"/>
<dbReference type="InterPro" id="IPR029787">
    <property type="entry name" value="Nucleotide_cyclase"/>
</dbReference>
<dbReference type="PROSITE" id="PS50883">
    <property type="entry name" value="EAL"/>
    <property type="match status" value="1"/>
</dbReference>
<dbReference type="KEGG" id="dsf:UWK_00728"/>
<name>M1PLF8_DESSD</name>
<sequence>MSGVKEKTPLILIVDDDFGLRLLMRASLEKDGFRVAEAENGLVAVSVFEKLQPDAILLDVMMPKLDGFDTCKTVRKMTGGIHTPILMVTGLEDLESIHRAFESGATDFITKPINWPVLNYRVKYMLRASNAFFDVIDQRKQIEVLAFYDHLTGLANRTMFKDSLDTALIDSAAEESQLAVLFMDLDRFKIINDTLGHHVGDILLKNVAGRVSTCIRDSDSFSRYGQDESKSCVSRLGGDEFTIMLPRLQTPEDASRVAQRIKNSLSHKFTIEGHEIFISASIGISIFPLDGNDSEVLMKHADLAMYHAKEKGKNGFQFYKKALNVKAKVRLDFENDVRKAVTNDEFVLWYQPQVDMRDGQIVGAESLARWTHPTLGQVPPSDFIPSIEELGLIVPFTDWVIRRVGEQQQAWKEQGYRQVRVAVNISSKQFAEQHLPQKLRESLEGNHLKPNAFEVEITESVMAEKKGETEEILEEIKKMGLTISVDDFGTGYSSLLYLKNFPISSIKIDRFFVKDIIKNPQDAAIIQAIIALAKSLGMTTIAEGIETSEQFKLLRSMGCDIGQGYFFSPPVPEEAFAQLVKDDFCYIETK</sequence>
<feature type="domain" description="GGDEF" evidence="4">
    <location>
        <begin position="176"/>
        <end position="321"/>
    </location>
</feature>
<dbReference type="PROSITE" id="PS50887">
    <property type="entry name" value="GGDEF"/>
    <property type="match status" value="1"/>
</dbReference>
<evidence type="ECO:0000256" key="1">
    <source>
        <dbReference type="PROSITE-ProRule" id="PRU00169"/>
    </source>
</evidence>
<dbReference type="PANTHER" id="PTHR44757">
    <property type="entry name" value="DIGUANYLATE CYCLASE DGCP"/>
    <property type="match status" value="1"/>
</dbReference>
<dbReference type="GO" id="GO:0000160">
    <property type="term" value="P:phosphorelay signal transduction system"/>
    <property type="evidence" value="ECO:0007669"/>
    <property type="project" value="InterPro"/>
</dbReference>
<dbReference type="SUPFAM" id="SSF55073">
    <property type="entry name" value="Nucleotide cyclase"/>
    <property type="match status" value="2"/>
</dbReference>
<dbReference type="SMART" id="SM00448">
    <property type="entry name" value="REC"/>
    <property type="match status" value="1"/>
</dbReference>
<dbReference type="SUPFAM" id="SSF141868">
    <property type="entry name" value="EAL domain-like"/>
    <property type="match status" value="1"/>
</dbReference>
<dbReference type="STRING" id="1167006.UWK_00728"/>
<dbReference type="Pfam" id="PF00072">
    <property type="entry name" value="Response_reg"/>
    <property type="match status" value="1"/>
</dbReference>
<dbReference type="InterPro" id="IPR001789">
    <property type="entry name" value="Sig_transdc_resp-reg_receiver"/>
</dbReference>
<reference evidence="6" key="1">
    <citation type="journal article" date="2013" name="Stand. Genomic Sci.">
        <title>Complete genome sequence of Desulfocapsa sulfexigens, a marine deltaproteobacterium specialized in disproportionating inorganic sulfur compounds.</title>
        <authorList>
            <person name="Finster K.W."/>
            <person name="Kjeldsen K.U."/>
            <person name="Kube M."/>
            <person name="Reinhardt R."/>
            <person name="Mussmann M."/>
            <person name="Amann R."/>
            <person name="Schreiber L."/>
        </authorList>
    </citation>
    <scope>NUCLEOTIDE SEQUENCE [LARGE SCALE GENOMIC DNA]</scope>
    <source>
        <strain evidence="6">DSM 10523 / SB164P1</strain>
    </source>
</reference>
<accession>M1PLF8</accession>
<dbReference type="Gene3D" id="3.40.50.2300">
    <property type="match status" value="1"/>
</dbReference>
<keyword evidence="6" id="KW-1185">Reference proteome</keyword>
<organism evidence="5 6">
    <name type="scientific">Desulfocapsa sulfexigens (strain DSM 10523 / SB164P1)</name>
    <dbReference type="NCBI Taxonomy" id="1167006"/>
    <lineage>
        <taxon>Bacteria</taxon>
        <taxon>Pseudomonadati</taxon>
        <taxon>Thermodesulfobacteriota</taxon>
        <taxon>Desulfobulbia</taxon>
        <taxon>Desulfobulbales</taxon>
        <taxon>Desulfocapsaceae</taxon>
        <taxon>Desulfocapsa</taxon>
    </lineage>
</organism>
<evidence type="ECO:0000313" key="6">
    <source>
        <dbReference type="Proteomes" id="UP000011721"/>
    </source>
</evidence>
<keyword evidence="1" id="KW-0597">Phosphoprotein</keyword>
<dbReference type="Gene3D" id="3.20.20.450">
    <property type="entry name" value="EAL domain"/>
    <property type="match status" value="1"/>
</dbReference>
<feature type="modified residue" description="4-aspartylphosphate" evidence="1">
    <location>
        <position position="59"/>
    </location>
</feature>
<dbReference type="InterPro" id="IPR011006">
    <property type="entry name" value="CheY-like_superfamily"/>
</dbReference>
<evidence type="ECO:0000259" key="4">
    <source>
        <dbReference type="PROSITE" id="PS50887"/>
    </source>
</evidence>
<dbReference type="EMBL" id="CP003985">
    <property type="protein sequence ID" value="AGF77306.1"/>
    <property type="molecule type" value="Genomic_DNA"/>
</dbReference>
<dbReference type="PANTHER" id="PTHR44757:SF2">
    <property type="entry name" value="BIOFILM ARCHITECTURE MAINTENANCE PROTEIN MBAA"/>
    <property type="match status" value="1"/>
</dbReference>